<dbReference type="EMBL" id="CP028923">
    <property type="protein sequence ID" value="QCK17026.1"/>
    <property type="molecule type" value="Genomic_DNA"/>
</dbReference>
<dbReference type="SUPFAM" id="SSF52218">
    <property type="entry name" value="Flavoproteins"/>
    <property type="match status" value="1"/>
</dbReference>
<dbReference type="OrthoDB" id="9812295at2"/>
<dbReference type="GO" id="GO:0016491">
    <property type="term" value="F:oxidoreductase activity"/>
    <property type="evidence" value="ECO:0007669"/>
    <property type="project" value="InterPro"/>
</dbReference>
<dbReference type="GO" id="GO:0010181">
    <property type="term" value="F:FMN binding"/>
    <property type="evidence" value="ECO:0007669"/>
    <property type="project" value="TreeGrafter"/>
</dbReference>
<dbReference type="KEGG" id="fpf:DCC35_07305"/>
<proteinExistence type="predicted"/>
<dbReference type="InterPro" id="IPR050712">
    <property type="entry name" value="NAD(P)H-dep_reductase"/>
</dbReference>
<dbReference type="Proteomes" id="UP000298616">
    <property type="component" value="Chromosome"/>
</dbReference>
<feature type="domain" description="NADPH-dependent FMN reductase-like" evidence="1">
    <location>
        <begin position="4"/>
        <end position="139"/>
    </location>
</feature>
<dbReference type="PANTHER" id="PTHR30543:SF21">
    <property type="entry name" value="NAD(P)H-DEPENDENT FMN REDUCTASE LOT6"/>
    <property type="match status" value="1"/>
</dbReference>
<dbReference type="InterPro" id="IPR029039">
    <property type="entry name" value="Flavoprotein-like_sf"/>
</dbReference>
<reference evidence="2 3" key="1">
    <citation type="submission" date="2018-04" db="EMBL/GenBank/DDBJ databases">
        <title>Complete genome uncultured novel isolate.</title>
        <authorList>
            <person name="Merlino G."/>
        </authorList>
    </citation>
    <scope>NUCLEOTIDE SEQUENCE [LARGE SCALE GENOMIC DNA]</scope>
    <source>
        <strain evidence="3">R1DC9</strain>
    </source>
</reference>
<name>A0A4D7JXY0_9BACT</name>
<keyword evidence="3" id="KW-1185">Reference proteome</keyword>
<sequence>MYTIISGTNRKDAVSPKLAAYYQTCLSDKGIEAPVLSLDDLPDDFVFSALYENAGKHEVFNKFRERMLNTTKFIFIVPEYNGSFPGVLKAFIDGMEYPDTFSNKKCALVGLSSGVQGAGLALSHLTDIFNYCGTHVLAQKPKLSFIHKHFDGEEVLNDLYKQLIDEQVEAFLEF</sequence>
<dbReference type="PANTHER" id="PTHR30543">
    <property type="entry name" value="CHROMATE REDUCTASE"/>
    <property type="match status" value="1"/>
</dbReference>
<dbReference type="GO" id="GO:0005829">
    <property type="term" value="C:cytosol"/>
    <property type="evidence" value="ECO:0007669"/>
    <property type="project" value="TreeGrafter"/>
</dbReference>
<organism evidence="2 3">
    <name type="scientific">Mangrovivirga cuniculi</name>
    <dbReference type="NCBI Taxonomy" id="2715131"/>
    <lineage>
        <taxon>Bacteria</taxon>
        <taxon>Pseudomonadati</taxon>
        <taxon>Bacteroidota</taxon>
        <taxon>Cytophagia</taxon>
        <taxon>Cytophagales</taxon>
        <taxon>Mangrovivirgaceae</taxon>
        <taxon>Mangrovivirga</taxon>
    </lineage>
</organism>
<dbReference type="AlphaFoldDB" id="A0A4D7JXY0"/>
<evidence type="ECO:0000313" key="3">
    <source>
        <dbReference type="Proteomes" id="UP000298616"/>
    </source>
</evidence>
<dbReference type="Pfam" id="PF03358">
    <property type="entry name" value="FMN_red"/>
    <property type="match status" value="1"/>
</dbReference>
<protein>
    <submittedName>
        <fullName evidence="2">NADPH-dependent FMN reductase</fullName>
    </submittedName>
</protein>
<dbReference type="InterPro" id="IPR005025">
    <property type="entry name" value="FMN_Rdtase-like_dom"/>
</dbReference>
<dbReference type="Gene3D" id="3.40.50.360">
    <property type="match status" value="1"/>
</dbReference>
<evidence type="ECO:0000313" key="2">
    <source>
        <dbReference type="EMBL" id="QCK17026.1"/>
    </source>
</evidence>
<gene>
    <name evidence="2" type="ORF">DCC35_07305</name>
</gene>
<evidence type="ECO:0000259" key="1">
    <source>
        <dbReference type="Pfam" id="PF03358"/>
    </source>
</evidence>
<accession>A0A4D7JXY0</accession>